<keyword evidence="15" id="KW-1185">Reference proteome</keyword>
<gene>
    <name evidence="16" type="primary">SORBS1</name>
</gene>
<evidence type="ECO:0000256" key="1">
    <source>
        <dbReference type="ARBA" id="ARBA00004236"/>
    </source>
</evidence>
<dbReference type="InterPro" id="IPR050384">
    <property type="entry name" value="Endophilin_SH3RF"/>
</dbReference>
<dbReference type="GO" id="GO:0005737">
    <property type="term" value="C:cytoplasm"/>
    <property type="evidence" value="ECO:0007669"/>
    <property type="project" value="UniProtKB-SubCell"/>
</dbReference>
<feature type="region of interest" description="Disordered" evidence="12">
    <location>
        <begin position="891"/>
        <end position="931"/>
    </location>
</feature>
<evidence type="ECO:0000256" key="9">
    <source>
        <dbReference type="ARBA" id="ARBA00022949"/>
    </source>
</evidence>
<dbReference type="GO" id="GO:0005886">
    <property type="term" value="C:plasma membrane"/>
    <property type="evidence" value="ECO:0007669"/>
    <property type="project" value="UniProtKB-SubCell"/>
</dbReference>
<feature type="compositionally biased region" description="Polar residues" evidence="12">
    <location>
        <begin position="133"/>
        <end position="145"/>
    </location>
</feature>
<feature type="region of interest" description="Disordered" evidence="12">
    <location>
        <begin position="848"/>
        <end position="876"/>
    </location>
</feature>
<dbReference type="FunFam" id="2.30.30.40:FF:000001">
    <property type="entry name" value="Sorbin and SH3 domain-containing protein 1 isoform 2"/>
    <property type="match status" value="1"/>
</dbReference>
<evidence type="ECO:0000256" key="4">
    <source>
        <dbReference type="ARBA" id="ARBA00022443"/>
    </source>
</evidence>
<evidence type="ECO:0000313" key="16">
    <source>
        <dbReference type="RefSeq" id="XP_035882923.1"/>
    </source>
</evidence>
<reference evidence="16" key="1">
    <citation type="submission" date="2025-08" db="UniProtKB">
        <authorList>
            <consortium name="RefSeq"/>
        </authorList>
    </citation>
    <scope>IDENTIFICATION</scope>
    <source>
        <tissue evidence="16">Muscle</tissue>
    </source>
</reference>
<feature type="region of interest" description="Disordered" evidence="12">
    <location>
        <begin position="475"/>
        <end position="500"/>
    </location>
</feature>
<dbReference type="FunFam" id="2.30.30.40:FF:000003">
    <property type="entry name" value="Sorbin and SH3 domain-containing protein 1 isoform 2"/>
    <property type="match status" value="1"/>
</dbReference>
<dbReference type="Pfam" id="PF14604">
    <property type="entry name" value="SH3_9"/>
    <property type="match status" value="1"/>
</dbReference>
<evidence type="ECO:0000256" key="8">
    <source>
        <dbReference type="ARBA" id="ARBA00022737"/>
    </source>
</evidence>
<dbReference type="PANTHER" id="PTHR14167">
    <property type="entry name" value="SH3 DOMAIN-CONTAINING"/>
    <property type="match status" value="1"/>
</dbReference>
<evidence type="ECO:0000256" key="11">
    <source>
        <dbReference type="PROSITE-ProRule" id="PRU00192"/>
    </source>
</evidence>
<dbReference type="InterPro" id="IPR035606">
    <property type="entry name" value="SORBS1_SH3"/>
</dbReference>
<dbReference type="InterPro" id="IPR036028">
    <property type="entry name" value="SH3-like_dom_sf"/>
</dbReference>
<feature type="compositionally biased region" description="Basic and acidic residues" evidence="12">
    <location>
        <begin position="901"/>
        <end position="919"/>
    </location>
</feature>
<evidence type="ECO:0000256" key="2">
    <source>
        <dbReference type="ARBA" id="ARBA00004246"/>
    </source>
</evidence>
<feature type="compositionally biased region" description="Basic and acidic residues" evidence="12">
    <location>
        <begin position="326"/>
        <end position="350"/>
    </location>
</feature>
<dbReference type="Pfam" id="PF02208">
    <property type="entry name" value="Sorb"/>
    <property type="match status" value="1"/>
</dbReference>
<dbReference type="GeneID" id="114497056"/>
<dbReference type="CTD" id="10580"/>
<feature type="compositionally biased region" description="Polar residues" evidence="12">
    <location>
        <begin position="74"/>
        <end position="88"/>
    </location>
</feature>
<feature type="domain" description="SH3" evidence="13">
    <location>
        <begin position="575"/>
        <end position="634"/>
    </location>
</feature>
<dbReference type="Gene3D" id="2.30.30.40">
    <property type="entry name" value="SH3 Domains"/>
    <property type="match status" value="3"/>
</dbReference>
<feature type="compositionally biased region" description="Low complexity" evidence="12">
    <location>
        <begin position="45"/>
        <end position="58"/>
    </location>
</feature>
<feature type="compositionally biased region" description="Basic and acidic residues" evidence="12">
    <location>
        <begin position="168"/>
        <end position="178"/>
    </location>
</feature>
<dbReference type="SMART" id="SM00459">
    <property type="entry name" value="Sorb"/>
    <property type="match status" value="1"/>
</dbReference>
<dbReference type="RefSeq" id="XP_035882923.1">
    <property type="nucleotide sequence ID" value="XM_036027030.1"/>
</dbReference>
<comment type="subcellular location">
    <subcellularLocation>
        <location evidence="2">Cell junction</location>
        <location evidence="2">Focal adhesion</location>
    </subcellularLocation>
    <subcellularLocation>
        <location evidence="1">Cell membrane</location>
    </subcellularLocation>
    <subcellularLocation>
        <location evidence="3">Cytoplasm</location>
    </subcellularLocation>
</comment>
<evidence type="ECO:0000256" key="7">
    <source>
        <dbReference type="ARBA" id="ARBA00022553"/>
    </source>
</evidence>
<feature type="region of interest" description="Disordered" evidence="12">
    <location>
        <begin position="1"/>
        <end position="216"/>
    </location>
</feature>
<dbReference type="SMART" id="SM00326">
    <property type="entry name" value="SH3"/>
    <property type="match status" value="3"/>
</dbReference>
<dbReference type="CDD" id="cd11922">
    <property type="entry name" value="SH3_Sorbs1_2"/>
    <property type="match status" value="1"/>
</dbReference>
<proteinExistence type="predicted"/>
<feature type="region of interest" description="Disordered" evidence="12">
    <location>
        <begin position="241"/>
        <end position="350"/>
    </location>
</feature>
<keyword evidence="7" id="KW-0597">Phosphoprotein</keyword>
<dbReference type="InterPro" id="IPR003127">
    <property type="entry name" value="SoHo_dom"/>
</dbReference>
<evidence type="ECO:0000256" key="3">
    <source>
        <dbReference type="ARBA" id="ARBA00004496"/>
    </source>
</evidence>
<dbReference type="InterPro" id="IPR035611">
    <property type="entry name" value="SORBS1_SH3_2"/>
</dbReference>
<keyword evidence="10" id="KW-0472">Membrane</keyword>
<keyword evidence="9" id="KW-0965">Cell junction</keyword>
<dbReference type="Pfam" id="PF07653">
    <property type="entry name" value="SH3_2"/>
    <property type="match status" value="1"/>
</dbReference>
<feature type="domain" description="SoHo" evidence="14">
    <location>
        <begin position="203"/>
        <end position="285"/>
    </location>
</feature>
<dbReference type="GO" id="GO:0005634">
    <property type="term" value="C:nucleus"/>
    <property type="evidence" value="ECO:0007669"/>
    <property type="project" value="TreeGrafter"/>
</dbReference>
<keyword evidence="5" id="KW-1003">Cell membrane</keyword>
<keyword evidence="4 11" id="KW-0728">SH3 domain</keyword>
<evidence type="ECO:0000256" key="12">
    <source>
        <dbReference type="SAM" id="MobiDB-lite"/>
    </source>
</evidence>
<keyword evidence="8" id="KW-0677">Repeat</keyword>
<dbReference type="PROSITE" id="PS50831">
    <property type="entry name" value="SOHO"/>
    <property type="match status" value="1"/>
</dbReference>
<dbReference type="FunFam" id="2.30.30.40:FF:000004">
    <property type="entry name" value="Sorbin and SH3 domain-containing protein 1 isoform 2"/>
    <property type="match status" value="1"/>
</dbReference>
<evidence type="ECO:0000256" key="5">
    <source>
        <dbReference type="ARBA" id="ARBA00022475"/>
    </source>
</evidence>
<dbReference type="Proteomes" id="UP000504628">
    <property type="component" value="Chromosome 5"/>
</dbReference>
<dbReference type="CDD" id="cd11916">
    <property type="entry name" value="SH3_Sorbs1_3"/>
    <property type="match status" value="1"/>
</dbReference>
<protein>
    <submittedName>
        <fullName evidence="16">Sorbin and SH3 domain-containing protein 1 isoform X10</fullName>
    </submittedName>
</protein>
<dbReference type="GO" id="GO:0005925">
    <property type="term" value="C:focal adhesion"/>
    <property type="evidence" value="ECO:0007669"/>
    <property type="project" value="UniProtKB-SubCell"/>
</dbReference>
<evidence type="ECO:0000259" key="14">
    <source>
        <dbReference type="PROSITE" id="PS50831"/>
    </source>
</evidence>
<feature type="region of interest" description="Disordered" evidence="12">
    <location>
        <begin position="1047"/>
        <end position="1074"/>
    </location>
</feature>
<keyword evidence="6" id="KW-0963">Cytoplasm</keyword>
<dbReference type="SUPFAM" id="SSF50044">
    <property type="entry name" value="SH3-domain"/>
    <property type="match status" value="3"/>
</dbReference>
<feature type="region of interest" description="Disordered" evidence="12">
    <location>
        <begin position="412"/>
        <end position="434"/>
    </location>
</feature>
<evidence type="ECO:0000313" key="15">
    <source>
        <dbReference type="Proteomes" id="UP000504628"/>
    </source>
</evidence>
<dbReference type="InterPro" id="IPR001452">
    <property type="entry name" value="SH3_domain"/>
</dbReference>
<name>A0A7E6DUL8_9CHIR</name>
<feature type="compositionally biased region" description="Polar residues" evidence="12">
    <location>
        <begin position="1048"/>
        <end position="1074"/>
    </location>
</feature>
<dbReference type="InterPro" id="IPR035610">
    <property type="entry name" value="SORBS1_SH3_1"/>
</dbReference>
<dbReference type="GO" id="GO:0031589">
    <property type="term" value="P:cell-substrate adhesion"/>
    <property type="evidence" value="ECO:0007669"/>
    <property type="project" value="TreeGrafter"/>
</dbReference>
<sequence length="1138" mass="126894">MSSECDVGASKAVVNGLAPGSNGQDRDMDPTKVCTGKGAVTLRASSSYRDTPSSSPVSPQEAPQQESKPDEWRPSSNADANGNAQPSSLAAKGYRSVHPNLPSDKPQDPSPLLDEVSPSRAGTDSHTFAPVSKPSSAYPSTTIVNPTIVLLQHNREQQKRLSSLSDPASERRVGERDSAPAQEKPTSAGRTTEKKAKDDSRRVVKSAQDLSDVSMDEVGIPLRNTERSKDWYKTMFKQIHKLNRDTPEENPYFPTYKFPELPESQQNSEDDDSDLYSPRYSFSEDTKSPLSVPRSKSEMNYIDGEKVVKRSATLPLPARSSSLKSSPERNDWEPPDKKVDTRKYRAEPKSIYEYQPGKSSVLTNEKMSRDISPEEIDLKNEPWYKFFSELEFGKPPPKKIWDYTPGDCSILPREDRKSSAVSPTPEISSEPPGYIYSSNFHAVKRESDGAPGDLGSLENERQIYKSVLEGGDIPLQGLSGLKRPSSSASTKDSESPRHFIPADYLESTEEFIRRRHDDKEKLLADQRRLKREQEEADIAARRHTGVIPTHHQFITNERFGDLLNIDDTAKRKSGSEMRPARAKFDFKAQTLKELPLQKGDIVYIYKQIDQNWYEGEHHGRVGIFPRTYIELLPPAEKAQPKKLPPVQILEYGEAIAKFNFNGDTQVEMSFRKGERITLLRQVDENWYEGRIPGTSRQGIFPITYVDVIKRPLVKNPVDYIDLPYSSSPSRSTTASPQFPSHSKLIIPAPSSLPHSHRALSPEMQAVTSEWISLTVGVPGRRSLALTPPLPPLPEASVYHTDHLASLARPSPSLSFSLPLSSWSDRPTPRSMVSPLALPAPHKAYSMAPGGQASLHINGDSGIHVPPSGFQQDSYSQPLLGSSDSVISELSNAFNSQGKRQPWREESRQYERKAEKEAGERYPGGPKISKKSCLKPSDVVRCLSTEQRLSDLHSPEESQPSKPLGSPFPGREAEQTEPRTGGEQAERKAARTGVSQPSHHSLRAGPDLTESEKSYVEAVCNEIINIAEKSVHYCSTVSHPLDFHHKVSPSDNKSSLIISQQPQAQQRRVTPDRSQASQDLFSYQALYSYIPQNDDELELRDGDIVDVMEKCDDGWFVGTSRRTRQFGTFPGNYVKPLYL</sequence>
<feature type="domain" description="SH3" evidence="13">
    <location>
        <begin position="1077"/>
        <end position="1138"/>
    </location>
</feature>
<dbReference type="Pfam" id="PF00018">
    <property type="entry name" value="SH3_1"/>
    <property type="match status" value="1"/>
</dbReference>
<dbReference type="PROSITE" id="PS50002">
    <property type="entry name" value="SH3"/>
    <property type="match status" value="3"/>
</dbReference>
<evidence type="ECO:0000259" key="13">
    <source>
        <dbReference type="PROSITE" id="PS50002"/>
    </source>
</evidence>
<dbReference type="CDD" id="cd11919">
    <property type="entry name" value="SH3_Sorbs1_1"/>
    <property type="match status" value="1"/>
</dbReference>
<dbReference type="AlphaFoldDB" id="A0A7E6DUL8"/>
<evidence type="ECO:0000256" key="6">
    <source>
        <dbReference type="ARBA" id="ARBA00022490"/>
    </source>
</evidence>
<dbReference type="PANTHER" id="PTHR14167:SF64">
    <property type="entry name" value="SORBIN AND SH3 DOMAIN-CONTAINING PROTEIN 1"/>
    <property type="match status" value="1"/>
</dbReference>
<feature type="compositionally biased region" description="Basic and acidic residues" evidence="12">
    <location>
        <begin position="191"/>
        <end position="202"/>
    </location>
</feature>
<feature type="region of interest" description="Disordered" evidence="12">
    <location>
        <begin position="946"/>
        <end position="1008"/>
    </location>
</feature>
<dbReference type="PRINTS" id="PR00499">
    <property type="entry name" value="P67PHOX"/>
</dbReference>
<accession>A0A7E6DUL8</accession>
<feature type="domain" description="SH3" evidence="13">
    <location>
        <begin position="649"/>
        <end position="710"/>
    </location>
</feature>
<evidence type="ECO:0000256" key="10">
    <source>
        <dbReference type="ARBA" id="ARBA00023136"/>
    </source>
</evidence>
<organism evidence="15 16">
    <name type="scientific">Phyllostomus discolor</name>
    <name type="common">pale spear-nosed bat</name>
    <dbReference type="NCBI Taxonomy" id="89673"/>
    <lineage>
        <taxon>Eukaryota</taxon>
        <taxon>Metazoa</taxon>
        <taxon>Chordata</taxon>
        <taxon>Craniata</taxon>
        <taxon>Vertebrata</taxon>
        <taxon>Euteleostomi</taxon>
        <taxon>Mammalia</taxon>
        <taxon>Eutheria</taxon>
        <taxon>Laurasiatheria</taxon>
        <taxon>Chiroptera</taxon>
        <taxon>Yangochiroptera</taxon>
        <taxon>Phyllostomidae</taxon>
        <taxon>Phyllostominae</taxon>
        <taxon>Phyllostomus</taxon>
    </lineage>
</organism>